<proteinExistence type="predicted"/>
<reference evidence="1 2" key="1">
    <citation type="journal article" date="2019" name="Int. J. Syst. Evol. Microbiol.">
        <title>The Global Catalogue of Microorganisms (GCM) 10K type strain sequencing project: providing services to taxonomists for standard genome sequencing and annotation.</title>
        <authorList>
            <consortium name="The Broad Institute Genomics Platform"/>
            <consortium name="The Broad Institute Genome Sequencing Center for Infectious Disease"/>
            <person name="Wu L."/>
            <person name="Ma J."/>
        </authorList>
    </citation>
    <scope>NUCLEOTIDE SEQUENCE [LARGE SCALE GENOMIC DNA]</scope>
    <source>
        <strain evidence="1 2">JCM 12696</strain>
    </source>
</reference>
<comment type="caution">
    <text evidence="1">The sequence shown here is derived from an EMBL/GenBank/DDBJ whole genome shotgun (WGS) entry which is preliminary data.</text>
</comment>
<gene>
    <name evidence="1" type="ORF">GCM10009654_45040</name>
</gene>
<organism evidence="1 2">
    <name type="scientific">Streptomyces hebeiensis</name>
    <dbReference type="NCBI Taxonomy" id="229486"/>
    <lineage>
        <taxon>Bacteria</taxon>
        <taxon>Bacillati</taxon>
        <taxon>Actinomycetota</taxon>
        <taxon>Actinomycetes</taxon>
        <taxon>Kitasatosporales</taxon>
        <taxon>Streptomycetaceae</taxon>
        <taxon>Streptomyces</taxon>
    </lineage>
</organism>
<sequence length="111" mass="11793">MVFPVLSGPLNATDTGRGYVSLLYGLDIGFPSLVMRSVYAGKVPWTDLRRERKVGSGPGRGNWPGPECLSVSGRRQQALDGVCSSHSELCGVMFSERWPALPGQGPGCSPA</sequence>
<name>A0ABN1V270_9ACTN</name>
<dbReference type="EMBL" id="BAAAKV010000042">
    <property type="protein sequence ID" value="GAA1182729.1"/>
    <property type="molecule type" value="Genomic_DNA"/>
</dbReference>
<keyword evidence="2" id="KW-1185">Reference proteome</keyword>
<dbReference type="Proteomes" id="UP001501371">
    <property type="component" value="Unassembled WGS sequence"/>
</dbReference>
<accession>A0ABN1V270</accession>
<evidence type="ECO:0000313" key="1">
    <source>
        <dbReference type="EMBL" id="GAA1182729.1"/>
    </source>
</evidence>
<evidence type="ECO:0000313" key="2">
    <source>
        <dbReference type="Proteomes" id="UP001501371"/>
    </source>
</evidence>
<protein>
    <submittedName>
        <fullName evidence="1">Uncharacterized protein</fullName>
    </submittedName>
</protein>